<organism evidence="1">
    <name type="scientific">marine sediment metagenome</name>
    <dbReference type="NCBI Taxonomy" id="412755"/>
    <lineage>
        <taxon>unclassified sequences</taxon>
        <taxon>metagenomes</taxon>
        <taxon>ecological metagenomes</taxon>
    </lineage>
</organism>
<proteinExistence type="predicted"/>
<reference evidence="1" key="1">
    <citation type="journal article" date="2014" name="Front. Microbiol.">
        <title>High frequency of phylogenetically diverse reductive dehalogenase-homologous genes in deep subseafloor sedimentary metagenomes.</title>
        <authorList>
            <person name="Kawai M."/>
            <person name="Futagami T."/>
            <person name="Toyoda A."/>
            <person name="Takaki Y."/>
            <person name="Nishi S."/>
            <person name="Hori S."/>
            <person name="Arai W."/>
            <person name="Tsubouchi T."/>
            <person name="Morono Y."/>
            <person name="Uchiyama I."/>
            <person name="Ito T."/>
            <person name="Fujiyama A."/>
            <person name="Inagaki F."/>
            <person name="Takami H."/>
        </authorList>
    </citation>
    <scope>NUCLEOTIDE SEQUENCE</scope>
    <source>
        <strain evidence="1">Expedition CK06-06</strain>
    </source>
</reference>
<protein>
    <submittedName>
        <fullName evidence="1">Uncharacterized protein</fullName>
    </submittedName>
</protein>
<accession>X1K3K3</accession>
<comment type="caution">
    <text evidence="1">The sequence shown here is derived from an EMBL/GenBank/DDBJ whole genome shotgun (WGS) entry which is preliminary data.</text>
</comment>
<feature type="non-terminal residue" evidence="1">
    <location>
        <position position="1"/>
    </location>
</feature>
<sequence length="201" mass="21901">VVAVIFGISGAWGLNALKNAKSEIGKLNASVITVKKDIDGAKLAIEKEKDKQVAEFKAIAQNEISDQLAMAKKKISDQLKSRVVEYNKITDSKITSLGKHANVKLPVKEGDIIYASYVASARNSEFYYRIIAIKDGIAIPLINRDQVVMATSIPGAKRHQWHSISASEVFEVHKNGDLKLAVELKKGGLTGEVEVFSPTLV</sequence>
<name>X1K3K3_9ZZZZ</name>
<dbReference type="AlphaFoldDB" id="X1K3K3"/>
<evidence type="ECO:0000313" key="1">
    <source>
        <dbReference type="EMBL" id="GAH76638.1"/>
    </source>
</evidence>
<gene>
    <name evidence="1" type="ORF">S03H2_65775</name>
</gene>
<feature type="non-terminal residue" evidence="1">
    <location>
        <position position="201"/>
    </location>
</feature>
<dbReference type="EMBL" id="BARU01042871">
    <property type="protein sequence ID" value="GAH76638.1"/>
    <property type="molecule type" value="Genomic_DNA"/>
</dbReference>